<dbReference type="Proteomes" id="UP000887540">
    <property type="component" value="Unplaced"/>
</dbReference>
<dbReference type="AlphaFoldDB" id="A0A914CDX0"/>
<dbReference type="WBParaSite" id="ACRNAN_Path_965.g3715.t1">
    <property type="protein sequence ID" value="ACRNAN_Path_965.g3715.t1"/>
    <property type="gene ID" value="ACRNAN_Path_965.g3715"/>
</dbReference>
<name>A0A914CDX0_9BILA</name>
<organism evidence="1 2">
    <name type="scientific">Acrobeloides nanus</name>
    <dbReference type="NCBI Taxonomy" id="290746"/>
    <lineage>
        <taxon>Eukaryota</taxon>
        <taxon>Metazoa</taxon>
        <taxon>Ecdysozoa</taxon>
        <taxon>Nematoda</taxon>
        <taxon>Chromadorea</taxon>
        <taxon>Rhabditida</taxon>
        <taxon>Tylenchina</taxon>
        <taxon>Cephalobomorpha</taxon>
        <taxon>Cephaloboidea</taxon>
        <taxon>Cephalobidae</taxon>
        <taxon>Acrobeloides</taxon>
    </lineage>
</organism>
<evidence type="ECO:0000313" key="1">
    <source>
        <dbReference type="Proteomes" id="UP000887540"/>
    </source>
</evidence>
<reference evidence="2" key="1">
    <citation type="submission" date="2022-11" db="UniProtKB">
        <authorList>
            <consortium name="WormBaseParasite"/>
        </authorList>
    </citation>
    <scope>IDENTIFICATION</scope>
</reference>
<keyword evidence="1" id="KW-1185">Reference proteome</keyword>
<accession>A0A914CDX0</accession>
<evidence type="ECO:0000313" key="2">
    <source>
        <dbReference type="WBParaSite" id="ACRNAN_Path_965.g3715.t1"/>
    </source>
</evidence>
<protein>
    <submittedName>
        <fullName evidence="2">Uncharacterized protein</fullName>
    </submittedName>
</protein>
<sequence length="73" mass="7590">MYAAKKAAHANQYSMLGGPAVAAAAAASSMLNPYAGMLQTGQELHHMGGFDLSAGYNTQMMYGGQQPNQSPQP</sequence>
<proteinExistence type="predicted"/>